<name>A0ABQ7H9Y9_DUNSA</name>
<comment type="function">
    <text evidence="1">Mitochondrial intermembrane chaperone that participates in the import and insertion of some multi-pass transmembrane proteins into the mitochondrial inner membrane. Also required for the transfer of beta-barrel precursors from the TOM complex to the sorting and assembly machinery (SAM complex) of the outer membrane. Acts as a chaperone-like protein that protects the hydrophobic precursors from aggregation and guide them through the mitochondrial intermembrane space.</text>
</comment>
<evidence type="ECO:0000313" key="4">
    <source>
        <dbReference type="Proteomes" id="UP000815325"/>
    </source>
</evidence>
<dbReference type="Gene3D" id="1.10.287.810">
    <property type="entry name" value="Mitochondrial import inner membrane translocase subunit tim13 like domains"/>
    <property type="match status" value="1"/>
</dbReference>
<dbReference type="EMBL" id="MU069439">
    <property type="protein sequence ID" value="KAF5843668.1"/>
    <property type="molecule type" value="Genomic_DNA"/>
</dbReference>
<feature type="domain" description="Tim10-like" evidence="2">
    <location>
        <begin position="23"/>
        <end position="80"/>
    </location>
</feature>
<organism evidence="3 4">
    <name type="scientific">Dunaliella salina</name>
    <name type="common">Green alga</name>
    <name type="synonym">Protococcus salinus</name>
    <dbReference type="NCBI Taxonomy" id="3046"/>
    <lineage>
        <taxon>Eukaryota</taxon>
        <taxon>Viridiplantae</taxon>
        <taxon>Chlorophyta</taxon>
        <taxon>core chlorophytes</taxon>
        <taxon>Chlorophyceae</taxon>
        <taxon>CS clade</taxon>
        <taxon>Chlamydomonadales</taxon>
        <taxon>Dunaliellaceae</taxon>
        <taxon>Dunaliella</taxon>
    </lineage>
</organism>
<keyword evidence="1" id="KW-0472">Membrane</keyword>
<comment type="domain">
    <text evidence="1">The twin CX3C motif contains 4 conserved Cys residues that form 2 disulfide bonds in the mitochondrial intermembrane space.</text>
</comment>
<evidence type="ECO:0000313" key="3">
    <source>
        <dbReference type="EMBL" id="KAF5843668.1"/>
    </source>
</evidence>
<dbReference type="Proteomes" id="UP000815325">
    <property type="component" value="Unassembled WGS sequence"/>
</dbReference>
<keyword evidence="1" id="KW-0811">Translocation</keyword>
<keyword evidence="4" id="KW-1185">Reference proteome</keyword>
<comment type="subcellular location">
    <subcellularLocation>
        <location evidence="1">Mitochondrion inner membrane</location>
        <topology evidence="1">Peripheral membrane protein</topology>
        <orientation evidence="1">Intermembrane side</orientation>
    </subcellularLocation>
</comment>
<gene>
    <name evidence="3" type="ORF">DUNSADRAFT_10843</name>
</gene>
<accession>A0ABQ7H9Y9</accession>
<evidence type="ECO:0000256" key="1">
    <source>
        <dbReference type="RuleBase" id="RU367043"/>
    </source>
</evidence>
<keyword evidence="1" id="KW-1015">Disulfide bond</keyword>
<keyword evidence="1" id="KW-0496">Mitochondrion</keyword>
<evidence type="ECO:0000259" key="2">
    <source>
        <dbReference type="Pfam" id="PF02953"/>
    </source>
</evidence>
<dbReference type="InterPro" id="IPR035427">
    <property type="entry name" value="Tim10-like_dom_sf"/>
</dbReference>
<keyword evidence="1" id="KW-0653">Protein transport</keyword>
<keyword evidence="1" id="KW-0813">Transport</keyword>
<dbReference type="InterPro" id="IPR004217">
    <property type="entry name" value="Tim10-like"/>
</dbReference>
<keyword evidence="1" id="KW-0143">Chaperone</keyword>
<keyword evidence="1" id="KW-0999">Mitochondrion inner membrane</keyword>
<proteinExistence type="inferred from homology"/>
<dbReference type="Pfam" id="PF02953">
    <property type="entry name" value="zf-Tim10_DDP"/>
    <property type="match status" value="1"/>
</dbReference>
<protein>
    <recommendedName>
        <fullName evidence="1">Mitochondrial import inner membrane translocase subunit</fullName>
    </recommendedName>
</protein>
<reference evidence="3" key="1">
    <citation type="submission" date="2017-08" db="EMBL/GenBank/DDBJ databases">
        <authorList>
            <person name="Polle J.E."/>
            <person name="Barry K."/>
            <person name="Cushman J."/>
            <person name="Schmutz J."/>
            <person name="Tran D."/>
            <person name="Hathwaick L.T."/>
            <person name="Yim W.C."/>
            <person name="Jenkins J."/>
            <person name="Mckie-Krisberg Z.M."/>
            <person name="Prochnik S."/>
            <person name="Lindquist E."/>
            <person name="Dockter R.B."/>
            <person name="Adam C."/>
            <person name="Molina H."/>
            <person name="Bunkerborg J."/>
            <person name="Jin E."/>
            <person name="Buchheim M."/>
            <person name="Magnuson J."/>
        </authorList>
    </citation>
    <scope>NUCLEOTIDE SEQUENCE</scope>
    <source>
        <strain evidence="3">CCAP 19/18</strain>
    </source>
</reference>
<dbReference type="SUPFAM" id="SSF144122">
    <property type="entry name" value="Tim10-like"/>
    <property type="match status" value="1"/>
</dbReference>
<sequence>MDFGGGGRPGEKVDEGVLMNEVQSTLRAQLVQEFYQTVRDKCFKMCITSPGTSLSSSDQKCLSRCMDRYQDATNIVTKAIVNQ</sequence>
<comment type="subunit">
    <text evidence="1">Heterohexamer.</text>
</comment>
<comment type="similarity">
    <text evidence="1">Belongs to the small Tim family.</text>
</comment>
<comment type="caution">
    <text evidence="3">The sequence shown here is derived from an EMBL/GenBank/DDBJ whole genome shotgun (WGS) entry which is preliminary data.</text>
</comment>